<gene>
    <name evidence="2" type="ORF">AYO20_03000</name>
</gene>
<dbReference type="AlphaFoldDB" id="A0A178D9C7"/>
<name>A0A178D9C7_9EURO</name>
<dbReference type="EMBL" id="LVCJ01000013">
    <property type="protein sequence ID" value="OAL37823.1"/>
    <property type="molecule type" value="Genomic_DNA"/>
</dbReference>
<organism evidence="2 3">
    <name type="scientific">Fonsecaea nubica</name>
    <dbReference type="NCBI Taxonomy" id="856822"/>
    <lineage>
        <taxon>Eukaryota</taxon>
        <taxon>Fungi</taxon>
        <taxon>Dikarya</taxon>
        <taxon>Ascomycota</taxon>
        <taxon>Pezizomycotina</taxon>
        <taxon>Eurotiomycetes</taxon>
        <taxon>Chaetothyriomycetidae</taxon>
        <taxon>Chaetothyriales</taxon>
        <taxon>Herpotrichiellaceae</taxon>
        <taxon>Fonsecaea</taxon>
    </lineage>
</organism>
<dbReference type="RefSeq" id="XP_022502835.1">
    <property type="nucleotide sequence ID" value="XM_022641304.1"/>
</dbReference>
<dbReference type="OrthoDB" id="10416437at2759"/>
<reference evidence="2 3" key="1">
    <citation type="submission" date="2016-03" db="EMBL/GenBank/DDBJ databases">
        <title>The draft genome sequence of Fonsecaea nubica causative agent of cutaneous subcutaneous infection in human host.</title>
        <authorList>
            <person name="Costa F."/>
            <person name="Sybren D.H."/>
            <person name="Raittz R.T."/>
            <person name="Weiss V.A."/>
            <person name="Leao A.C."/>
            <person name="Gomes R."/>
            <person name="De Souza E.M."/>
            <person name="Pedrosa F.O."/>
            <person name="Steffens M.B."/>
            <person name="Bombassaro A."/>
            <person name="Tadra-Sfeir M.Z."/>
            <person name="Moreno L.F."/>
            <person name="Najafzadeh M.J."/>
            <person name="Felipe M.S."/>
            <person name="Teixeira M."/>
            <person name="Sun J."/>
            <person name="Xi L."/>
            <person name="Castro M.A."/>
            <person name="Vicente V.A."/>
        </authorList>
    </citation>
    <scope>NUCLEOTIDE SEQUENCE [LARGE SCALE GENOMIC DNA]</scope>
    <source>
        <strain evidence="2 3">CBS 269.64</strain>
    </source>
</reference>
<feature type="compositionally biased region" description="Polar residues" evidence="1">
    <location>
        <begin position="1"/>
        <end position="10"/>
    </location>
</feature>
<dbReference type="GeneID" id="34586423"/>
<feature type="region of interest" description="Disordered" evidence="1">
    <location>
        <begin position="75"/>
        <end position="187"/>
    </location>
</feature>
<proteinExistence type="predicted"/>
<accession>A0A178D9C7</accession>
<sequence length="187" mass="20459">MTLSQQSNARISGPKDKQPALRVPRFRSQPQRRKHHAAPYVGGIPPQRVLVPPTPSTQASMDSFFPRTAATTSSWDFSGISQENNADINDTPTGDSEHSTLSGALERINHSSDYISKTQSGSSVGTSPLLVDKDRRKKRALDMSSPATFIQNDGVGPLHTLPIERSLSHQIDPSEHRKIDVPSWPTA</sequence>
<feature type="region of interest" description="Disordered" evidence="1">
    <location>
        <begin position="1"/>
        <end position="62"/>
    </location>
</feature>
<protein>
    <submittedName>
        <fullName evidence="2">Uncharacterized protein</fullName>
    </submittedName>
</protein>
<comment type="caution">
    <text evidence="2">The sequence shown here is derived from an EMBL/GenBank/DDBJ whole genome shotgun (WGS) entry which is preliminary data.</text>
</comment>
<keyword evidence="3" id="KW-1185">Reference proteome</keyword>
<evidence type="ECO:0000313" key="3">
    <source>
        <dbReference type="Proteomes" id="UP000185904"/>
    </source>
</evidence>
<feature type="compositionally biased region" description="Polar residues" evidence="1">
    <location>
        <begin position="111"/>
        <end position="126"/>
    </location>
</feature>
<evidence type="ECO:0000313" key="2">
    <source>
        <dbReference type="EMBL" id="OAL37823.1"/>
    </source>
</evidence>
<dbReference type="Proteomes" id="UP000185904">
    <property type="component" value="Unassembled WGS sequence"/>
</dbReference>
<feature type="compositionally biased region" description="Polar residues" evidence="1">
    <location>
        <begin position="75"/>
        <end position="102"/>
    </location>
</feature>
<evidence type="ECO:0000256" key="1">
    <source>
        <dbReference type="SAM" id="MobiDB-lite"/>
    </source>
</evidence>